<dbReference type="SUPFAM" id="SSF53474">
    <property type="entry name" value="alpha/beta-Hydrolases"/>
    <property type="match status" value="1"/>
</dbReference>
<organism evidence="2 3">
    <name type="scientific">Moraxella porci DSM 25326</name>
    <dbReference type="NCBI Taxonomy" id="573983"/>
    <lineage>
        <taxon>Bacteria</taxon>
        <taxon>Pseudomonadati</taxon>
        <taxon>Pseudomonadota</taxon>
        <taxon>Gammaproteobacteria</taxon>
        <taxon>Moraxellales</taxon>
        <taxon>Moraxellaceae</taxon>
        <taxon>Moraxella</taxon>
    </lineage>
</organism>
<reference evidence="2 3" key="1">
    <citation type="submission" date="2017-02" db="EMBL/GenBank/DDBJ databases">
        <title>Draft genome sequence of Moraxella porci CCUG 54912T type strain.</title>
        <authorList>
            <person name="Salva-Serra F."/>
            <person name="Engstrom-Jakobsson H."/>
            <person name="Thorell K."/>
            <person name="Jaen-Luchoro D."/>
            <person name="Gonzales-Siles L."/>
            <person name="Karlsson R."/>
            <person name="Yazdan S."/>
            <person name="Boulund F."/>
            <person name="Johnning A."/>
            <person name="Engstrand L."/>
            <person name="Kristiansson E."/>
            <person name="Moore E."/>
        </authorList>
    </citation>
    <scope>NUCLEOTIDE SEQUENCE [LARGE SCALE GENOMIC DNA]</scope>
    <source>
        <strain evidence="2 3">CCUG 54912</strain>
    </source>
</reference>
<dbReference type="GO" id="GO:0016787">
    <property type="term" value="F:hydrolase activity"/>
    <property type="evidence" value="ECO:0007669"/>
    <property type="project" value="UniProtKB-KW"/>
</dbReference>
<dbReference type="RefSeq" id="WP_078317572.1">
    <property type="nucleotide sequence ID" value="NZ_MUYV01000005.1"/>
</dbReference>
<keyword evidence="1" id="KW-0732">Signal</keyword>
<keyword evidence="3" id="KW-1185">Reference proteome</keyword>
<dbReference type="EMBL" id="MUYV01000005">
    <property type="protein sequence ID" value="OOS25303.1"/>
    <property type="molecule type" value="Genomic_DNA"/>
</dbReference>
<proteinExistence type="predicted"/>
<gene>
    <name evidence="2" type="ORF">B0681_04570</name>
</gene>
<comment type="caution">
    <text evidence="2">The sequence shown here is derived from an EMBL/GenBank/DDBJ whole genome shotgun (WGS) entry which is preliminary data.</text>
</comment>
<feature type="chain" id="PRO_5012459100" evidence="1">
    <location>
        <begin position="25"/>
        <end position="713"/>
    </location>
</feature>
<evidence type="ECO:0000256" key="1">
    <source>
        <dbReference type="SAM" id="SignalP"/>
    </source>
</evidence>
<keyword evidence="2" id="KW-0378">Hydrolase</keyword>
<dbReference type="PROSITE" id="PS51257">
    <property type="entry name" value="PROKAR_LIPOPROTEIN"/>
    <property type="match status" value="1"/>
</dbReference>
<protein>
    <submittedName>
        <fullName evidence="2">Alpha/beta hydrolase</fullName>
    </submittedName>
</protein>
<dbReference type="PANTHER" id="PTHR37946:SF1">
    <property type="entry name" value="SLL1969 PROTEIN"/>
    <property type="match status" value="1"/>
</dbReference>
<dbReference type="Proteomes" id="UP000190683">
    <property type="component" value="Unassembled WGS sequence"/>
</dbReference>
<dbReference type="InterPro" id="IPR029058">
    <property type="entry name" value="AB_hydrolase_fold"/>
</dbReference>
<accession>A0A1T0CSH2</accession>
<evidence type="ECO:0000313" key="2">
    <source>
        <dbReference type="EMBL" id="OOS25303.1"/>
    </source>
</evidence>
<feature type="signal peptide" evidence="1">
    <location>
        <begin position="1"/>
        <end position="24"/>
    </location>
</feature>
<dbReference type="STRING" id="573983.B0681_04570"/>
<name>A0A1T0CSH2_9GAMM</name>
<dbReference type="AlphaFoldDB" id="A0A1T0CSH2"/>
<sequence length="713" mass="78855">MKPFTALSQPLRGLMAITALIALSACSTLTPPKQTPAKLLEQSRSSIVTTSAVSAATRSILVSSGHTQESCMADFEDCIQAIDATFLVETPSRLKLAVLSELYYTRAQTLIAQDACRLELDRPPIDPYYANAPLSDEAMRAQSEAKQMCAAQYREALYQTIKLSYAYLFYHGLGGAEAPSPIAQDADVRTLDLYHLAINDLVTQIYRADRGIFADAKIDDVPNSKTTTNHNQLPISTIYSQDQNQKHTIHLSVAADDYLQKILADSDDHRALFSDLISAYDSRLVNLDVNARRSGLGVSFIGAIHDRHTVSARKMNIEPNKPLDDRIHPAGHVQLTAMVQPRGDDLKQVLAADEFDAYFFNPSKQASITMYGTDHPLTANFSAGYALWLSENQLQQISLMNMISRQDAMALPELFMLKPYQPDQQVIIMLHGLASSPATWVNLTNTLLSDPKLNDNYQVWQIAYSTNLPILENRYQIHQLIRQAFQAVDPTGKDRASRNAVIIGHSMGGVISRMLVSDTDLTAALARLDDKKQYQLINRLPSDQRQAINDRLMLSALPQVDEAVFISAPHRGTDYADRWFTRAARRVIRLPVELTKSITGALSGEGSAQSFLGSLYLQNGASQLSDRSSFVALTEDVQISPSVRYHTIVGNHRGDQDSVDTVGAAISDGVVPYDSSHLEGAASETIITGRHNIHENPKTIVQLRKILHQHLLH</sequence>
<evidence type="ECO:0000313" key="3">
    <source>
        <dbReference type="Proteomes" id="UP000190683"/>
    </source>
</evidence>
<dbReference type="Gene3D" id="3.40.50.1820">
    <property type="entry name" value="alpha/beta hydrolase"/>
    <property type="match status" value="1"/>
</dbReference>
<dbReference type="PANTHER" id="PTHR37946">
    <property type="entry name" value="SLL1969 PROTEIN"/>
    <property type="match status" value="1"/>
</dbReference>